<name>A0A9X1MX65_9GAMM</name>
<gene>
    <name evidence="2" type="ORF">LPW36_09500</name>
</gene>
<protein>
    <submittedName>
        <fullName evidence="2">Uncharacterized protein</fullName>
    </submittedName>
</protein>
<evidence type="ECO:0000313" key="2">
    <source>
        <dbReference type="EMBL" id="MCD1126233.1"/>
    </source>
</evidence>
<feature type="region of interest" description="Disordered" evidence="1">
    <location>
        <begin position="203"/>
        <end position="231"/>
    </location>
</feature>
<evidence type="ECO:0000313" key="3">
    <source>
        <dbReference type="Proteomes" id="UP001139171"/>
    </source>
</evidence>
<reference evidence="2" key="1">
    <citation type="submission" date="2021-11" db="EMBL/GenBank/DDBJ databases">
        <title>Jinshanibacter sp. isolated from one year old Eriocheir sinensis.</title>
        <authorList>
            <person name="Li J.-Y."/>
            <person name="He W."/>
            <person name="Gao T.-H."/>
        </authorList>
    </citation>
    <scope>NUCLEOTIDE SEQUENCE</scope>
    <source>
        <strain evidence="2">LJY008</strain>
    </source>
</reference>
<dbReference type="AlphaFoldDB" id="A0A9X1MX65"/>
<organism evidence="2 3">
    <name type="scientific">Limnobaculum eriocheiris</name>
    <dbReference type="NCBI Taxonomy" id="2897391"/>
    <lineage>
        <taxon>Bacteria</taxon>
        <taxon>Pseudomonadati</taxon>
        <taxon>Pseudomonadota</taxon>
        <taxon>Gammaproteobacteria</taxon>
        <taxon>Enterobacterales</taxon>
        <taxon>Budviciaceae</taxon>
        <taxon>Limnobaculum</taxon>
    </lineage>
</organism>
<keyword evidence="3" id="KW-1185">Reference proteome</keyword>
<sequence>MNYTSNMLKGFGTSSHIQNMHYRAALKVNDAIETHKALLADRTRTKSEKAPMLAKLQKKLEAEAQRDIQNILNNLNARADELDKKEAEILSSMSMADALSLTSAMKGMDAGEMIAATRESKELALAMAIVPSALSGFSKDQAFKTLIDAHYPDIKAATDEMASDFRAYESLRNNVENTTREIGYDVDLKALESRFDENKLEVSPAPKTMAEQNAELARLERSSGIEPSVSE</sequence>
<accession>A0A9X1MX65</accession>
<dbReference type="Proteomes" id="UP001139171">
    <property type="component" value="Unassembled WGS sequence"/>
</dbReference>
<dbReference type="RefSeq" id="WP_230609440.1">
    <property type="nucleotide sequence ID" value="NZ_JAJNAG010000018.1"/>
</dbReference>
<dbReference type="EMBL" id="JAJNAG010000018">
    <property type="protein sequence ID" value="MCD1126233.1"/>
    <property type="molecule type" value="Genomic_DNA"/>
</dbReference>
<evidence type="ECO:0000256" key="1">
    <source>
        <dbReference type="SAM" id="MobiDB-lite"/>
    </source>
</evidence>
<proteinExistence type="predicted"/>
<comment type="caution">
    <text evidence="2">The sequence shown here is derived from an EMBL/GenBank/DDBJ whole genome shotgun (WGS) entry which is preliminary data.</text>
</comment>